<proteinExistence type="predicted"/>
<feature type="region of interest" description="Disordered" evidence="1">
    <location>
        <begin position="1"/>
        <end position="23"/>
    </location>
</feature>
<dbReference type="Gene3D" id="1.10.238.160">
    <property type="match status" value="1"/>
</dbReference>
<evidence type="ECO:0000256" key="1">
    <source>
        <dbReference type="SAM" id="MobiDB-lite"/>
    </source>
</evidence>
<evidence type="ECO:0000313" key="3">
    <source>
        <dbReference type="Proteomes" id="UP001595444"/>
    </source>
</evidence>
<accession>A0ABV7D1T2</accession>
<organism evidence="2 3">
    <name type="scientific">Kordiimonas pumila</name>
    <dbReference type="NCBI Taxonomy" id="2161677"/>
    <lineage>
        <taxon>Bacteria</taxon>
        <taxon>Pseudomonadati</taxon>
        <taxon>Pseudomonadota</taxon>
        <taxon>Alphaproteobacteria</taxon>
        <taxon>Kordiimonadales</taxon>
        <taxon>Kordiimonadaceae</taxon>
        <taxon>Kordiimonas</taxon>
    </lineage>
</organism>
<dbReference type="InterPro" id="IPR010260">
    <property type="entry name" value="AlpA"/>
</dbReference>
<sequence length="82" mass="9469">MHNSKSSIQQNEQSIQTMSPIPDRVIREKERRYLTGVSNTTWWRLEKAGLAPKGFKLGAAAKGWTLNSIEEWIKSRKEGQPW</sequence>
<dbReference type="Pfam" id="PF05930">
    <property type="entry name" value="Phage_AlpA"/>
    <property type="match status" value="1"/>
</dbReference>
<evidence type="ECO:0000313" key="2">
    <source>
        <dbReference type="EMBL" id="MFC3050562.1"/>
    </source>
</evidence>
<keyword evidence="3" id="KW-1185">Reference proteome</keyword>
<feature type="compositionally biased region" description="Polar residues" evidence="1">
    <location>
        <begin position="1"/>
        <end position="19"/>
    </location>
</feature>
<gene>
    <name evidence="2" type="ORF">ACFOKA_01445</name>
</gene>
<protein>
    <submittedName>
        <fullName evidence="2">Helix-turn-helix transcriptional regulator</fullName>
    </submittedName>
</protein>
<dbReference type="Proteomes" id="UP001595444">
    <property type="component" value="Unassembled WGS sequence"/>
</dbReference>
<comment type="caution">
    <text evidence="2">The sequence shown here is derived from an EMBL/GenBank/DDBJ whole genome shotgun (WGS) entry which is preliminary data.</text>
</comment>
<dbReference type="EMBL" id="JBHRSL010000001">
    <property type="protein sequence ID" value="MFC3050562.1"/>
    <property type="molecule type" value="Genomic_DNA"/>
</dbReference>
<name>A0ABV7D1T2_9PROT</name>
<dbReference type="RefSeq" id="WP_194214937.1">
    <property type="nucleotide sequence ID" value="NZ_CP061205.1"/>
</dbReference>
<reference evidence="3" key="1">
    <citation type="journal article" date="2019" name="Int. J. Syst. Evol. Microbiol.">
        <title>The Global Catalogue of Microorganisms (GCM) 10K type strain sequencing project: providing services to taxonomists for standard genome sequencing and annotation.</title>
        <authorList>
            <consortium name="The Broad Institute Genomics Platform"/>
            <consortium name="The Broad Institute Genome Sequencing Center for Infectious Disease"/>
            <person name="Wu L."/>
            <person name="Ma J."/>
        </authorList>
    </citation>
    <scope>NUCLEOTIDE SEQUENCE [LARGE SCALE GENOMIC DNA]</scope>
    <source>
        <strain evidence="3">KCTC 62164</strain>
    </source>
</reference>